<sequence length="299" mass="33905">MSQQFAVKLTSTDDYHAWLVEIHHHLRSQGYLWEIVNGEIAEPEDHASQEYLTWKEANGKALSVIGPEHPIAEDKKLIIFLRALPKSYMHVRSILGRTRGSTFEDAVQPIYEEEQMKDDDLIVDDTVPLVKGTTKPQVEGATIYFAGQKKGKSSKDKEPKRCSHCGKDGHSKNTCWYNPNIPSKFCKKDGHAANFCPKKPPRREKEKGKEKETVAVADESLPRLKSHTGELQNSYTKGHDCAYYVEEVDCYPNSFCMQGGIERSKSMHVNKSFVLQEVAQQRELKQESSQESSPTHIAL</sequence>
<evidence type="ECO:0000313" key="1">
    <source>
        <dbReference type="EMBL" id="KAJ7538948.1"/>
    </source>
</evidence>
<dbReference type="EMBL" id="CM055102">
    <property type="protein sequence ID" value="KAJ7538948.1"/>
    <property type="molecule type" value="Genomic_DNA"/>
</dbReference>
<accession>A0ACC2CA68</accession>
<reference evidence="2" key="1">
    <citation type="journal article" date="2024" name="Proc. Natl. Acad. Sci. U.S.A.">
        <title>Extraordinary preservation of gene collinearity over three hundred million years revealed in homosporous lycophytes.</title>
        <authorList>
            <person name="Li C."/>
            <person name="Wickell D."/>
            <person name="Kuo L.Y."/>
            <person name="Chen X."/>
            <person name="Nie B."/>
            <person name="Liao X."/>
            <person name="Peng D."/>
            <person name="Ji J."/>
            <person name="Jenkins J."/>
            <person name="Williams M."/>
            <person name="Shu S."/>
            <person name="Plott C."/>
            <person name="Barry K."/>
            <person name="Rajasekar S."/>
            <person name="Grimwood J."/>
            <person name="Han X."/>
            <person name="Sun S."/>
            <person name="Hou Z."/>
            <person name="He W."/>
            <person name="Dai G."/>
            <person name="Sun C."/>
            <person name="Schmutz J."/>
            <person name="Leebens-Mack J.H."/>
            <person name="Li F.W."/>
            <person name="Wang L."/>
        </authorList>
    </citation>
    <scope>NUCLEOTIDE SEQUENCE [LARGE SCALE GENOMIC DNA]</scope>
    <source>
        <strain evidence="2">cv. PW_Plant_1</strain>
    </source>
</reference>
<organism evidence="1 2">
    <name type="scientific">Diphasiastrum complanatum</name>
    <name type="common">Issler's clubmoss</name>
    <name type="synonym">Lycopodium complanatum</name>
    <dbReference type="NCBI Taxonomy" id="34168"/>
    <lineage>
        <taxon>Eukaryota</taxon>
        <taxon>Viridiplantae</taxon>
        <taxon>Streptophyta</taxon>
        <taxon>Embryophyta</taxon>
        <taxon>Tracheophyta</taxon>
        <taxon>Lycopodiopsida</taxon>
        <taxon>Lycopodiales</taxon>
        <taxon>Lycopodiaceae</taxon>
        <taxon>Lycopodioideae</taxon>
        <taxon>Diphasiastrum</taxon>
    </lineage>
</organism>
<name>A0ACC2CA68_DIPCM</name>
<protein>
    <submittedName>
        <fullName evidence="1">Uncharacterized protein</fullName>
    </submittedName>
</protein>
<keyword evidence="2" id="KW-1185">Reference proteome</keyword>
<dbReference type="Proteomes" id="UP001162992">
    <property type="component" value="Chromosome 11"/>
</dbReference>
<gene>
    <name evidence="1" type="ORF">O6H91_11G070100</name>
</gene>
<proteinExistence type="predicted"/>
<comment type="caution">
    <text evidence="1">The sequence shown here is derived from an EMBL/GenBank/DDBJ whole genome shotgun (WGS) entry which is preliminary data.</text>
</comment>
<evidence type="ECO:0000313" key="2">
    <source>
        <dbReference type="Proteomes" id="UP001162992"/>
    </source>
</evidence>